<evidence type="ECO:0000313" key="6">
    <source>
        <dbReference type="EMBL" id="EON68931.1"/>
    </source>
</evidence>
<dbReference type="GeneID" id="19905500"/>
<dbReference type="GO" id="GO:0005634">
    <property type="term" value="C:nucleus"/>
    <property type="evidence" value="ECO:0007669"/>
    <property type="project" value="UniProtKB-ARBA"/>
</dbReference>
<keyword evidence="2" id="KW-0863">Zinc-finger</keyword>
<feature type="region of interest" description="Disordered" evidence="4">
    <location>
        <begin position="31"/>
        <end position="50"/>
    </location>
</feature>
<feature type="region of interest" description="Disordered" evidence="4">
    <location>
        <begin position="83"/>
        <end position="102"/>
    </location>
</feature>
<feature type="domain" description="HIT-type" evidence="5">
    <location>
        <begin position="264"/>
        <end position="293"/>
    </location>
</feature>
<keyword evidence="7" id="KW-1185">Reference proteome</keyword>
<accession>R7Z4R1</accession>
<name>R7Z4R1_CONA1</name>
<dbReference type="Proteomes" id="UP000016924">
    <property type="component" value="Unassembled WGS sequence"/>
</dbReference>
<feature type="compositionally biased region" description="Gly residues" evidence="4">
    <location>
        <begin position="89"/>
        <end position="101"/>
    </location>
</feature>
<protein>
    <recommendedName>
        <fullName evidence="5">HIT-type domain-containing protein</fullName>
    </recommendedName>
</protein>
<dbReference type="CDD" id="cd21437">
    <property type="entry name" value="zf-HIT_ZNHIT1_like"/>
    <property type="match status" value="1"/>
</dbReference>
<dbReference type="GO" id="GO:0008270">
    <property type="term" value="F:zinc ion binding"/>
    <property type="evidence" value="ECO:0007669"/>
    <property type="project" value="UniProtKB-KW"/>
</dbReference>
<dbReference type="eggNOG" id="ENOG502SR3R">
    <property type="taxonomic scope" value="Eukaryota"/>
</dbReference>
<keyword evidence="1" id="KW-0479">Metal-binding</keyword>
<dbReference type="InterPro" id="IPR007529">
    <property type="entry name" value="Znf_HIT"/>
</dbReference>
<dbReference type="InterPro" id="IPR039723">
    <property type="entry name" value="Vps71/ZNHIT1"/>
</dbReference>
<feature type="compositionally biased region" description="Low complexity" evidence="4">
    <location>
        <begin position="166"/>
        <end position="182"/>
    </location>
</feature>
<evidence type="ECO:0000259" key="5">
    <source>
        <dbReference type="Pfam" id="PF04438"/>
    </source>
</evidence>
<dbReference type="HOGENOM" id="CLU_034747_0_0_1"/>
<dbReference type="AlphaFoldDB" id="R7Z4R1"/>
<reference evidence="7" key="1">
    <citation type="submission" date="2012-06" db="EMBL/GenBank/DDBJ databases">
        <title>The genome sequence of Coniosporium apollinis CBS 100218.</title>
        <authorList>
            <consortium name="The Broad Institute Genome Sequencing Platform"/>
            <person name="Cuomo C."/>
            <person name="Gorbushina A."/>
            <person name="Noack S."/>
            <person name="Walker B."/>
            <person name="Young S.K."/>
            <person name="Zeng Q."/>
            <person name="Gargeya S."/>
            <person name="Fitzgerald M."/>
            <person name="Haas B."/>
            <person name="Abouelleil A."/>
            <person name="Alvarado L."/>
            <person name="Arachchi H.M."/>
            <person name="Berlin A.M."/>
            <person name="Chapman S.B."/>
            <person name="Goldberg J."/>
            <person name="Griggs A."/>
            <person name="Gujja S."/>
            <person name="Hansen M."/>
            <person name="Howarth C."/>
            <person name="Imamovic A."/>
            <person name="Larimer J."/>
            <person name="McCowan C."/>
            <person name="Montmayeur A."/>
            <person name="Murphy C."/>
            <person name="Neiman D."/>
            <person name="Pearson M."/>
            <person name="Priest M."/>
            <person name="Roberts A."/>
            <person name="Saif S."/>
            <person name="Shea T."/>
            <person name="Sisk P."/>
            <person name="Sykes S."/>
            <person name="Wortman J."/>
            <person name="Nusbaum C."/>
            <person name="Birren B."/>
        </authorList>
    </citation>
    <scope>NUCLEOTIDE SEQUENCE [LARGE SCALE GENOMIC DNA]</scope>
    <source>
        <strain evidence="7">CBS 100218</strain>
    </source>
</reference>
<dbReference type="GO" id="GO:0006338">
    <property type="term" value="P:chromatin remodeling"/>
    <property type="evidence" value="ECO:0007669"/>
    <property type="project" value="InterPro"/>
</dbReference>
<dbReference type="PANTHER" id="PTHR13093">
    <property type="entry name" value="ZINC FINGER HIT DOMAIN CONTAINING PROTEIN 1"/>
    <property type="match status" value="1"/>
</dbReference>
<dbReference type="OMA" id="CCMCGYW"/>
<dbReference type="OrthoDB" id="74807at2759"/>
<evidence type="ECO:0000256" key="1">
    <source>
        <dbReference type="ARBA" id="ARBA00022723"/>
    </source>
</evidence>
<dbReference type="EMBL" id="JH767603">
    <property type="protein sequence ID" value="EON68931.1"/>
    <property type="molecule type" value="Genomic_DNA"/>
</dbReference>
<sequence>MPTIEVLPNTAASAPAPGWAYVPDTGYDPSKAPLIPPANRKRARNATHTTSADVLSARQATALQRRLNELDKDSHRDARDIAIPAKKSSGGGARGGAGGGRTPATKKILMSAKTFAHHVEDEEAALARGGDRGSGVSTPVARAPVRASKTPIHRRASLLRHESSASASTPPTGGWSPSPASPVLAPGTPVDSAMPPPPLPVRQQVLDLGTAMEGVDVDVDVDPLLKTDALPMPTEAELEALLNAPPLSYSAARAGPPALGGPPQRYFCEMCGYWGRVKCMACGTRICGLGCKKEHEGSGRCVRF</sequence>
<evidence type="ECO:0000256" key="4">
    <source>
        <dbReference type="SAM" id="MobiDB-lite"/>
    </source>
</evidence>
<dbReference type="Pfam" id="PF04438">
    <property type="entry name" value="zf-HIT"/>
    <property type="match status" value="1"/>
</dbReference>
<organism evidence="6 7">
    <name type="scientific">Coniosporium apollinis (strain CBS 100218)</name>
    <name type="common">Rock-inhabiting black yeast</name>
    <dbReference type="NCBI Taxonomy" id="1168221"/>
    <lineage>
        <taxon>Eukaryota</taxon>
        <taxon>Fungi</taxon>
        <taxon>Dikarya</taxon>
        <taxon>Ascomycota</taxon>
        <taxon>Pezizomycotina</taxon>
        <taxon>Dothideomycetes</taxon>
        <taxon>Dothideomycetes incertae sedis</taxon>
        <taxon>Coniosporium</taxon>
    </lineage>
</organism>
<evidence type="ECO:0000313" key="7">
    <source>
        <dbReference type="Proteomes" id="UP000016924"/>
    </source>
</evidence>
<keyword evidence="3" id="KW-0862">Zinc</keyword>
<feature type="region of interest" description="Disordered" evidence="4">
    <location>
        <begin position="125"/>
        <end position="201"/>
    </location>
</feature>
<proteinExistence type="predicted"/>
<evidence type="ECO:0000256" key="3">
    <source>
        <dbReference type="ARBA" id="ARBA00022833"/>
    </source>
</evidence>
<dbReference type="RefSeq" id="XP_007784248.1">
    <property type="nucleotide sequence ID" value="XM_007786058.1"/>
</dbReference>
<dbReference type="STRING" id="1168221.R7Z4R1"/>
<gene>
    <name evidence="6" type="ORF">W97_08189</name>
</gene>
<evidence type="ECO:0000256" key="2">
    <source>
        <dbReference type="ARBA" id="ARBA00022771"/>
    </source>
</evidence>